<sequence>MQKNSNDFSCQLRANKFAPTTFTHLNNMNLIEIIEKNFAENIATKQRTLEKAKNNIALAAQLMTHSLLSGGKILSCGNGGSAGEAQLFSSKMLNRFQMERPGLPAIALSTDTSVLTSIANDYSYDQIFSRQVAALGQEPDLLLIITTSGNSGNIVSAVDTAHERNMKVIALTGANGGEVSARLQHDDIEIRVDSDSPIRIQETHLLIIHCLGDLVDSQLMGA</sequence>
<keyword evidence="8" id="KW-0862">Zinc</keyword>
<dbReference type="InterPro" id="IPR046348">
    <property type="entry name" value="SIS_dom_sf"/>
</dbReference>
<dbReference type="AlphaFoldDB" id="A0A3B0XIJ6"/>
<comment type="catalytic activity">
    <reaction evidence="1">
        <text>2 D-sedoheptulose 7-phosphate = D-glycero-alpha-D-manno-heptose 7-phosphate + D-glycero-beta-D-manno-heptose 7-phosphate</text>
        <dbReference type="Rhea" id="RHEA:27489"/>
        <dbReference type="ChEBI" id="CHEBI:57483"/>
        <dbReference type="ChEBI" id="CHEBI:60203"/>
        <dbReference type="ChEBI" id="CHEBI:60204"/>
        <dbReference type="EC" id="5.3.1.28"/>
    </reaction>
</comment>
<reference evidence="13" key="1">
    <citation type="submission" date="2018-06" db="EMBL/GenBank/DDBJ databases">
        <authorList>
            <person name="Zhirakovskaya E."/>
        </authorList>
    </citation>
    <scope>NUCLEOTIDE SEQUENCE</scope>
</reference>
<dbReference type="Pfam" id="PF13580">
    <property type="entry name" value="SIS_2"/>
    <property type="match status" value="1"/>
</dbReference>
<evidence type="ECO:0000313" key="13">
    <source>
        <dbReference type="EMBL" id="VAW68175.1"/>
    </source>
</evidence>
<proteinExistence type="inferred from homology"/>
<evidence type="ECO:0000256" key="5">
    <source>
        <dbReference type="ARBA" id="ARBA00012580"/>
    </source>
</evidence>
<dbReference type="PANTHER" id="PTHR30390:SF6">
    <property type="entry name" value="DNAA INITIATOR-ASSOCIATING PROTEIN DIAA"/>
    <property type="match status" value="1"/>
</dbReference>
<keyword evidence="7" id="KW-0479">Metal-binding</keyword>
<gene>
    <name evidence="13" type="ORF">MNBD_GAMMA08-152</name>
</gene>
<protein>
    <recommendedName>
        <fullName evidence="5">D-sedoheptulose-7-phosphate isomerase</fullName>
        <ecNumber evidence="5">5.3.1.28</ecNumber>
    </recommendedName>
</protein>
<comment type="cofactor">
    <cofactor evidence="2">
        <name>Zn(2+)</name>
        <dbReference type="ChEBI" id="CHEBI:29105"/>
    </cofactor>
</comment>
<dbReference type="GO" id="GO:1901135">
    <property type="term" value="P:carbohydrate derivative metabolic process"/>
    <property type="evidence" value="ECO:0007669"/>
    <property type="project" value="InterPro"/>
</dbReference>
<keyword evidence="6" id="KW-0963">Cytoplasm</keyword>
<dbReference type="SUPFAM" id="SSF53697">
    <property type="entry name" value="SIS domain"/>
    <property type="match status" value="1"/>
</dbReference>
<name>A0A3B0XIJ6_9ZZZZ</name>
<organism evidence="13">
    <name type="scientific">hydrothermal vent metagenome</name>
    <dbReference type="NCBI Taxonomy" id="652676"/>
    <lineage>
        <taxon>unclassified sequences</taxon>
        <taxon>metagenomes</taxon>
        <taxon>ecological metagenomes</taxon>
    </lineage>
</organism>
<dbReference type="GO" id="GO:0046872">
    <property type="term" value="F:metal ion binding"/>
    <property type="evidence" value="ECO:0007669"/>
    <property type="project" value="UniProtKB-KW"/>
</dbReference>
<evidence type="ECO:0000256" key="7">
    <source>
        <dbReference type="ARBA" id="ARBA00022723"/>
    </source>
</evidence>
<evidence type="ECO:0000256" key="8">
    <source>
        <dbReference type="ARBA" id="ARBA00022833"/>
    </source>
</evidence>
<keyword evidence="11" id="KW-0175">Coiled coil</keyword>
<dbReference type="InterPro" id="IPR050099">
    <property type="entry name" value="SIS_GmhA/DiaA_subfam"/>
</dbReference>
<accession>A0A3B0XIJ6</accession>
<evidence type="ECO:0000256" key="4">
    <source>
        <dbReference type="ARBA" id="ARBA00009894"/>
    </source>
</evidence>
<dbReference type="Gene3D" id="3.40.50.10490">
    <property type="entry name" value="Glucose-6-phosphate isomerase like protein, domain 1"/>
    <property type="match status" value="1"/>
</dbReference>
<dbReference type="CDD" id="cd05006">
    <property type="entry name" value="SIS_GmhA"/>
    <property type="match status" value="1"/>
</dbReference>
<dbReference type="PANTHER" id="PTHR30390">
    <property type="entry name" value="SEDOHEPTULOSE 7-PHOSPHATE ISOMERASE / DNAA INITIATOR-ASSOCIATING FACTOR FOR REPLICATION INITIATION"/>
    <property type="match status" value="1"/>
</dbReference>
<dbReference type="EMBL" id="UOFH01000424">
    <property type="protein sequence ID" value="VAW68175.1"/>
    <property type="molecule type" value="Genomic_DNA"/>
</dbReference>
<dbReference type="InterPro" id="IPR035461">
    <property type="entry name" value="GmhA/DiaA"/>
</dbReference>
<dbReference type="EC" id="5.3.1.28" evidence="5"/>
<dbReference type="GO" id="GO:0008968">
    <property type="term" value="F:D-sedoheptulose 7-phosphate isomerase activity"/>
    <property type="evidence" value="ECO:0007669"/>
    <property type="project" value="InterPro"/>
</dbReference>
<comment type="similarity">
    <text evidence="4">Belongs to the SIS family. GmhA subfamily.</text>
</comment>
<evidence type="ECO:0000256" key="11">
    <source>
        <dbReference type="SAM" id="Coils"/>
    </source>
</evidence>
<dbReference type="InterPro" id="IPR004515">
    <property type="entry name" value="Phosphoheptose_Isoase"/>
</dbReference>
<evidence type="ECO:0000256" key="2">
    <source>
        <dbReference type="ARBA" id="ARBA00001947"/>
    </source>
</evidence>
<feature type="domain" description="SIS" evidence="12">
    <location>
        <begin position="63"/>
        <end position="222"/>
    </location>
</feature>
<keyword evidence="10" id="KW-0119">Carbohydrate metabolism</keyword>
<dbReference type="InterPro" id="IPR001347">
    <property type="entry name" value="SIS_dom"/>
</dbReference>
<evidence type="ECO:0000256" key="10">
    <source>
        <dbReference type="ARBA" id="ARBA00023277"/>
    </source>
</evidence>
<evidence type="ECO:0000256" key="1">
    <source>
        <dbReference type="ARBA" id="ARBA00000348"/>
    </source>
</evidence>
<evidence type="ECO:0000256" key="6">
    <source>
        <dbReference type="ARBA" id="ARBA00022490"/>
    </source>
</evidence>
<dbReference type="HAMAP" id="MF_00067">
    <property type="entry name" value="GmhA"/>
    <property type="match status" value="1"/>
</dbReference>
<feature type="coiled-coil region" evidence="11">
    <location>
        <begin position="35"/>
        <end position="62"/>
    </location>
</feature>
<evidence type="ECO:0000259" key="12">
    <source>
        <dbReference type="PROSITE" id="PS51464"/>
    </source>
</evidence>
<dbReference type="PROSITE" id="PS51464">
    <property type="entry name" value="SIS"/>
    <property type="match status" value="1"/>
</dbReference>
<dbReference type="GO" id="GO:0005737">
    <property type="term" value="C:cytoplasm"/>
    <property type="evidence" value="ECO:0007669"/>
    <property type="project" value="UniProtKB-SubCell"/>
</dbReference>
<evidence type="ECO:0000256" key="3">
    <source>
        <dbReference type="ARBA" id="ARBA00004496"/>
    </source>
</evidence>
<dbReference type="GO" id="GO:0097367">
    <property type="term" value="F:carbohydrate derivative binding"/>
    <property type="evidence" value="ECO:0007669"/>
    <property type="project" value="InterPro"/>
</dbReference>
<keyword evidence="9" id="KW-0413">Isomerase</keyword>
<evidence type="ECO:0000256" key="9">
    <source>
        <dbReference type="ARBA" id="ARBA00023235"/>
    </source>
</evidence>
<comment type="subcellular location">
    <subcellularLocation>
        <location evidence="3">Cytoplasm</location>
    </subcellularLocation>
</comment>